<dbReference type="Proteomes" id="UP000377798">
    <property type="component" value="Unassembled WGS sequence"/>
</dbReference>
<evidence type="ECO:0000313" key="1">
    <source>
        <dbReference type="EMBL" id="VFB17212.1"/>
    </source>
</evidence>
<dbReference type="AlphaFoldDB" id="A0A8H2M8S2"/>
<protein>
    <recommendedName>
        <fullName evidence="3">DUF1492 domain-containing protein</fullName>
    </recommendedName>
</protein>
<gene>
    <name evidence="1" type="ORF">NCTC13150_01799</name>
</gene>
<reference evidence="1 2" key="1">
    <citation type="submission" date="2019-02" db="EMBL/GenBank/DDBJ databases">
        <authorList>
            <consortium name="Pathogen Informatics"/>
        </authorList>
    </citation>
    <scope>NUCLEOTIDE SEQUENCE [LARGE SCALE GENOMIC DNA]</scope>
    <source>
        <strain evidence="1 2">3012STDY7089603</strain>
    </source>
</reference>
<keyword evidence="2" id="KW-1185">Reference proteome</keyword>
<organism evidence="1 2">
    <name type="scientific">Urinicoccus massiliensis</name>
    <dbReference type="NCBI Taxonomy" id="1723382"/>
    <lineage>
        <taxon>Bacteria</taxon>
        <taxon>Bacillati</taxon>
        <taxon>Bacillota</taxon>
        <taxon>Tissierellia</taxon>
        <taxon>Tissierellales</taxon>
        <taxon>Peptoniphilaceae</taxon>
        <taxon>Urinicoccus</taxon>
    </lineage>
</organism>
<evidence type="ECO:0000313" key="2">
    <source>
        <dbReference type="Proteomes" id="UP000377798"/>
    </source>
</evidence>
<sequence>MERAELDQYRDLCREIKYLEEKIKKMPKEVSIVKGSSPYFPYLERRSRVEGPGREEKALRKVLYARRARCLEMKHRIYHFIDTIEDSRTRLVFELRYIDGWSWQKISMYMGSLHESYARKIHDRFFEKN</sequence>
<dbReference type="RefSeq" id="WP_131749802.1">
    <property type="nucleotide sequence ID" value="NZ_CAACYI010000001.1"/>
</dbReference>
<comment type="caution">
    <text evidence="1">The sequence shown here is derived from an EMBL/GenBank/DDBJ whole genome shotgun (WGS) entry which is preliminary data.</text>
</comment>
<name>A0A8H2M8S2_9FIRM</name>
<evidence type="ECO:0008006" key="3">
    <source>
        <dbReference type="Google" id="ProtNLM"/>
    </source>
</evidence>
<accession>A0A8H2M8S2</accession>
<proteinExistence type="predicted"/>
<dbReference type="EMBL" id="CAACYI010000001">
    <property type="protein sequence ID" value="VFB17212.1"/>
    <property type="molecule type" value="Genomic_DNA"/>
</dbReference>